<accession>A0A7C3J1T3</accession>
<dbReference type="GO" id="GO:0016757">
    <property type="term" value="F:glycosyltransferase activity"/>
    <property type="evidence" value="ECO:0007669"/>
    <property type="project" value="UniProtKB-KW"/>
</dbReference>
<dbReference type="AlphaFoldDB" id="A0A7C3J1T3"/>
<evidence type="ECO:0000256" key="2">
    <source>
        <dbReference type="ARBA" id="ARBA00022679"/>
    </source>
</evidence>
<feature type="domain" description="Phosphoribosyltransferase" evidence="3">
    <location>
        <begin position="16"/>
        <end position="155"/>
    </location>
</feature>
<reference evidence="4" key="1">
    <citation type="journal article" date="2020" name="mSystems">
        <title>Genome- and Community-Level Interaction Insights into Carbon Utilization and Element Cycling Functions of Hydrothermarchaeota in Hydrothermal Sediment.</title>
        <authorList>
            <person name="Zhou Z."/>
            <person name="Liu Y."/>
            <person name="Xu W."/>
            <person name="Pan J."/>
            <person name="Luo Z.H."/>
            <person name="Li M."/>
        </authorList>
    </citation>
    <scope>NUCLEOTIDE SEQUENCE [LARGE SCALE GENOMIC DNA]</scope>
    <source>
        <strain evidence="4">SpSt-468</strain>
    </source>
</reference>
<dbReference type="Pfam" id="PF00156">
    <property type="entry name" value="Pribosyltran"/>
    <property type="match status" value="1"/>
</dbReference>
<gene>
    <name evidence="4" type="ORF">ENS19_02220</name>
</gene>
<evidence type="ECO:0000313" key="4">
    <source>
        <dbReference type="EMBL" id="HFK20075.1"/>
    </source>
</evidence>
<name>A0A7C3J1T3_9CREN</name>
<dbReference type="PANTHER" id="PTHR43363">
    <property type="entry name" value="HYPOXANTHINE PHOSPHORIBOSYLTRANSFERASE"/>
    <property type="match status" value="1"/>
</dbReference>
<dbReference type="CDD" id="cd06223">
    <property type="entry name" value="PRTases_typeI"/>
    <property type="match status" value="1"/>
</dbReference>
<dbReference type="EMBL" id="DSTX01000002">
    <property type="protein sequence ID" value="HFK20075.1"/>
    <property type="molecule type" value="Genomic_DNA"/>
</dbReference>
<sequence>MVDKGVARMNILAISWDEIQSSLLALADKISASGYRPDMIVGIARGGWVVARVLSDLLEVNDLASVKISLYSGPEEKSKVPVIAQPISESPKGKRVLIADDVADSGESLMLARRHILDQGAREIRISTIHLKPWSKVTPDYYVSTTESWILYPWELRETLSHLIRIWGKEVDNPSTLRKRLIGAGVPEGIVDRYVGNSLQNGGVR</sequence>
<dbReference type="InterPro" id="IPR029057">
    <property type="entry name" value="PRTase-like"/>
</dbReference>
<proteinExistence type="predicted"/>
<dbReference type="SUPFAM" id="SSF53271">
    <property type="entry name" value="PRTase-like"/>
    <property type="match status" value="1"/>
</dbReference>
<keyword evidence="2 4" id="KW-0808">Transferase</keyword>
<evidence type="ECO:0000256" key="1">
    <source>
        <dbReference type="ARBA" id="ARBA00022676"/>
    </source>
</evidence>
<comment type="caution">
    <text evidence="4">The sequence shown here is derived from an EMBL/GenBank/DDBJ whole genome shotgun (WGS) entry which is preliminary data.</text>
</comment>
<dbReference type="Gene3D" id="3.40.50.2020">
    <property type="match status" value="1"/>
</dbReference>
<keyword evidence="1 4" id="KW-0328">Glycosyltransferase</keyword>
<dbReference type="PANTHER" id="PTHR43363:SF2">
    <property type="entry name" value="PHOSPHORIBOSYLTRANSFERASE"/>
    <property type="match status" value="1"/>
</dbReference>
<evidence type="ECO:0000259" key="3">
    <source>
        <dbReference type="Pfam" id="PF00156"/>
    </source>
</evidence>
<organism evidence="4">
    <name type="scientific">Candidatus Methanomethylicus mesodigestus</name>
    <dbReference type="NCBI Taxonomy" id="1867258"/>
    <lineage>
        <taxon>Archaea</taxon>
        <taxon>Thermoproteota</taxon>
        <taxon>Methanosuratincolia</taxon>
        <taxon>Candidatus Methanomethylicales</taxon>
        <taxon>Candidatus Methanomethylicaceae</taxon>
        <taxon>Candidatus Methanomethylicus</taxon>
    </lineage>
</organism>
<protein>
    <submittedName>
        <fullName evidence="4">Phosphoribosyltransferase</fullName>
    </submittedName>
</protein>
<dbReference type="InterPro" id="IPR000836">
    <property type="entry name" value="PRTase_dom"/>
</dbReference>